<comment type="caution">
    <text evidence="1">The sequence shown here is derived from an EMBL/GenBank/DDBJ whole genome shotgun (WGS) entry which is preliminary data.</text>
</comment>
<accession>A0A916FAE2</accession>
<name>A0A916FAE2_9PROT</name>
<reference evidence="1" key="1">
    <citation type="submission" date="2021-02" db="EMBL/GenBank/DDBJ databases">
        <authorList>
            <person name="Han P."/>
        </authorList>
    </citation>
    <scope>NUCLEOTIDE SEQUENCE</scope>
    <source>
        <strain evidence="1">Candidatus Nitrotoga sp. ZN8</strain>
    </source>
</reference>
<sequence length="320" mass="34191">MFFLIVFNPVAAYSADPPPAFIQGFETDTSGWFPRDDANVGRVPSGDQSLSYNSGTTSQYGDGPVNAATGSYFGRVTSAVSASGDPATGSCILESVPGGDALLCTGPFTYFGIKPSPADPYPAHPFPPGGYTTQVDIYLDQNYAGRHQDCGVFGPCTPLSDPPVLNPACDTDPNGINCEGSRFNWTVGVSRPDASFLQDYVFSVGLLLNILHNSIPRILIALQAGSLRRATIRSVPVGTTTTQARSQCASLDQVGIRSSKYSRTSVDSLWWTTSSWIRAGFLLSVPTIWVFPARASGPGRRDTRLQMLVAQGMVGLQMKK</sequence>
<gene>
    <name evidence="1" type="ORF">NTGZN8_260011</name>
</gene>
<dbReference type="RefSeq" id="WP_213035930.1">
    <property type="nucleotide sequence ID" value="NZ_CAJNBL010000019.1"/>
</dbReference>
<dbReference type="Proteomes" id="UP000675882">
    <property type="component" value="Unassembled WGS sequence"/>
</dbReference>
<organism evidence="1 2">
    <name type="scientific">Candidatus Nitrotoga fabula</name>
    <dbReference type="NCBI Taxonomy" id="2182327"/>
    <lineage>
        <taxon>Bacteria</taxon>
        <taxon>Pseudomonadati</taxon>
        <taxon>Pseudomonadota</taxon>
        <taxon>Betaproteobacteria</taxon>
        <taxon>Nitrosomonadales</taxon>
        <taxon>Gallionellaceae</taxon>
        <taxon>Candidatus Nitrotoga</taxon>
    </lineage>
</organism>
<dbReference type="EMBL" id="CAJNBL010000019">
    <property type="protein sequence ID" value="CAE6715748.1"/>
    <property type="molecule type" value="Genomic_DNA"/>
</dbReference>
<evidence type="ECO:0000313" key="2">
    <source>
        <dbReference type="Proteomes" id="UP000675882"/>
    </source>
</evidence>
<protein>
    <submittedName>
        <fullName evidence="1">Uncharacterized protein</fullName>
    </submittedName>
</protein>
<proteinExistence type="predicted"/>
<dbReference type="AlphaFoldDB" id="A0A916FAE2"/>
<evidence type="ECO:0000313" key="1">
    <source>
        <dbReference type="EMBL" id="CAE6715748.1"/>
    </source>
</evidence>
<keyword evidence="2" id="KW-1185">Reference proteome</keyword>